<organism evidence="1 2">
    <name type="scientific">Ensete ventricosum</name>
    <name type="common">Abyssinian banana</name>
    <name type="synonym">Musa ensete</name>
    <dbReference type="NCBI Taxonomy" id="4639"/>
    <lineage>
        <taxon>Eukaryota</taxon>
        <taxon>Viridiplantae</taxon>
        <taxon>Streptophyta</taxon>
        <taxon>Embryophyta</taxon>
        <taxon>Tracheophyta</taxon>
        <taxon>Spermatophyta</taxon>
        <taxon>Magnoliopsida</taxon>
        <taxon>Liliopsida</taxon>
        <taxon>Zingiberales</taxon>
        <taxon>Musaceae</taxon>
        <taxon>Ensete</taxon>
    </lineage>
</organism>
<reference evidence="1 2" key="1">
    <citation type="journal article" date="2014" name="Agronomy (Basel)">
        <title>A Draft Genome Sequence for Ensete ventricosum, the Drought-Tolerant Tree Against Hunger.</title>
        <authorList>
            <person name="Harrison J."/>
            <person name="Moore K.A."/>
            <person name="Paszkiewicz K."/>
            <person name="Jones T."/>
            <person name="Grant M."/>
            <person name="Ambacheew D."/>
            <person name="Muzemil S."/>
            <person name="Studholme D.J."/>
        </authorList>
    </citation>
    <scope>NUCLEOTIDE SEQUENCE [LARGE SCALE GENOMIC DNA]</scope>
</reference>
<protein>
    <submittedName>
        <fullName evidence="1">Uncharacterized protein</fullName>
    </submittedName>
</protein>
<evidence type="ECO:0000313" key="1">
    <source>
        <dbReference type="EMBL" id="RRT55798.1"/>
    </source>
</evidence>
<accession>A0A426YVP4</accession>
<comment type="caution">
    <text evidence="1">The sequence shown here is derived from an EMBL/GenBank/DDBJ whole genome shotgun (WGS) entry which is preliminary data.</text>
</comment>
<feature type="non-terminal residue" evidence="1">
    <location>
        <position position="1"/>
    </location>
</feature>
<dbReference type="EMBL" id="AMZH03009925">
    <property type="protein sequence ID" value="RRT55798.1"/>
    <property type="molecule type" value="Genomic_DNA"/>
</dbReference>
<dbReference type="AlphaFoldDB" id="A0A426YVP4"/>
<gene>
    <name evidence="1" type="ORF">B296_00043304</name>
</gene>
<name>A0A426YVP4_ENSVE</name>
<evidence type="ECO:0000313" key="2">
    <source>
        <dbReference type="Proteomes" id="UP000287651"/>
    </source>
</evidence>
<sequence>RCQRAAAACAAAGGMRGRRLIRLPLRSTNQASAWAVGSVVDAVAIMMMEHQIDEKQEVTIHSLRTIVPNVSEEISEDFLLDFDDLAVQVGLLLTSIFPAFRLVK</sequence>
<dbReference type="Proteomes" id="UP000287651">
    <property type="component" value="Unassembled WGS sequence"/>
</dbReference>
<proteinExistence type="predicted"/>